<evidence type="ECO:0000256" key="4">
    <source>
        <dbReference type="ARBA" id="ARBA00022759"/>
    </source>
</evidence>
<evidence type="ECO:0000256" key="8">
    <source>
        <dbReference type="NCBIfam" id="TIGR00188"/>
    </source>
</evidence>
<dbReference type="HAMAP" id="MF_00227">
    <property type="entry name" value="RNase_P"/>
    <property type="match status" value="1"/>
</dbReference>
<dbReference type="PROSITE" id="PS00648">
    <property type="entry name" value="RIBONUCLEASE_P"/>
    <property type="match status" value="1"/>
</dbReference>
<dbReference type="GO" id="GO:0030677">
    <property type="term" value="C:ribonuclease P complex"/>
    <property type="evidence" value="ECO:0007669"/>
    <property type="project" value="TreeGrafter"/>
</dbReference>
<evidence type="ECO:0000313" key="10">
    <source>
        <dbReference type="Proteomes" id="UP000245911"/>
    </source>
</evidence>
<comment type="subunit">
    <text evidence="7">Consists of a catalytic RNA component (M1 or rnpB) and a protein subunit.</text>
</comment>
<dbReference type="Gene3D" id="3.30.230.10">
    <property type="match status" value="1"/>
</dbReference>
<keyword evidence="10" id="KW-1185">Reference proteome</keyword>
<keyword evidence="2 7" id="KW-0819">tRNA processing</keyword>
<evidence type="ECO:0000256" key="5">
    <source>
        <dbReference type="ARBA" id="ARBA00022801"/>
    </source>
</evidence>
<name>A0A2T8HVQ7_9RHOB</name>
<dbReference type="Proteomes" id="UP000245911">
    <property type="component" value="Unassembled WGS sequence"/>
</dbReference>
<dbReference type="PANTHER" id="PTHR33992">
    <property type="entry name" value="RIBONUCLEASE P PROTEIN COMPONENT"/>
    <property type="match status" value="1"/>
</dbReference>
<keyword evidence="4 7" id="KW-0255">Endonuclease</keyword>
<dbReference type="InterPro" id="IPR014721">
    <property type="entry name" value="Ribsml_uS5_D2-typ_fold_subgr"/>
</dbReference>
<comment type="function">
    <text evidence="1 7">RNaseP catalyzes the removal of the 5'-leader sequence from pre-tRNA to produce the mature 5'-terminus. It can also cleave other RNA substrates such as 4.5S RNA. The protein component plays an auxiliary but essential role in vivo by binding to the 5'-leader sequence and broadening the substrate specificity of the ribozyme.</text>
</comment>
<proteinExistence type="inferred from homology"/>
<dbReference type="InterPro" id="IPR000100">
    <property type="entry name" value="RNase_P"/>
</dbReference>
<evidence type="ECO:0000256" key="1">
    <source>
        <dbReference type="ARBA" id="ARBA00002663"/>
    </source>
</evidence>
<dbReference type="AlphaFoldDB" id="A0A2T8HVQ7"/>
<protein>
    <recommendedName>
        <fullName evidence="7 8">Ribonuclease P protein component</fullName>
        <shortName evidence="7">RNase P protein</shortName>
        <shortName evidence="7">RNaseP protein</shortName>
        <ecNumber evidence="7 8">3.1.26.5</ecNumber>
    </recommendedName>
    <alternativeName>
        <fullName evidence="7">Protein C5</fullName>
    </alternativeName>
</protein>
<dbReference type="EMBL" id="QDKM01000002">
    <property type="protein sequence ID" value="PVH29495.1"/>
    <property type="molecule type" value="Genomic_DNA"/>
</dbReference>
<dbReference type="NCBIfam" id="TIGR00188">
    <property type="entry name" value="rnpA"/>
    <property type="match status" value="1"/>
</dbReference>
<dbReference type="GO" id="GO:0000049">
    <property type="term" value="F:tRNA binding"/>
    <property type="evidence" value="ECO:0007669"/>
    <property type="project" value="UniProtKB-UniRule"/>
</dbReference>
<gene>
    <name evidence="7 9" type="primary">rnpA</name>
    <name evidence="9" type="ORF">DDE20_05005</name>
</gene>
<dbReference type="Pfam" id="PF00825">
    <property type="entry name" value="Ribonuclease_P"/>
    <property type="match status" value="1"/>
</dbReference>
<comment type="catalytic activity">
    <reaction evidence="7">
        <text>Endonucleolytic cleavage of RNA, removing 5'-extranucleotides from tRNA precursor.</text>
        <dbReference type="EC" id="3.1.26.5"/>
    </reaction>
</comment>
<keyword evidence="6 7" id="KW-0694">RNA-binding</keyword>
<keyword evidence="3 7" id="KW-0540">Nuclease</keyword>
<keyword evidence="5 7" id="KW-0378">Hydrolase</keyword>
<dbReference type="GO" id="GO:0001682">
    <property type="term" value="P:tRNA 5'-leader removal"/>
    <property type="evidence" value="ECO:0007669"/>
    <property type="project" value="UniProtKB-UniRule"/>
</dbReference>
<evidence type="ECO:0000256" key="7">
    <source>
        <dbReference type="HAMAP-Rule" id="MF_00227"/>
    </source>
</evidence>
<dbReference type="EC" id="3.1.26.5" evidence="7 8"/>
<reference evidence="9 10" key="1">
    <citation type="submission" date="2018-04" db="EMBL/GenBank/DDBJ databases">
        <title>Pararhodobacter oceanense sp. nov., isolated from marine intertidal sediment.</title>
        <authorList>
            <person name="Wang X.-L."/>
            <person name="Du Z.-J."/>
        </authorList>
    </citation>
    <scope>NUCLEOTIDE SEQUENCE [LARGE SCALE GENOMIC DNA]</scope>
    <source>
        <strain evidence="9 10">AM505</strain>
    </source>
</reference>
<dbReference type="GO" id="GO:0042781">
    <property type="term" value="F:3'-tRNA processing endoribonuclease activity"/>
    <property type="evidence" value="ECO:0007669"/>
    <property type="project" value="TreeGrafter"/>
</dbReference>
<evidence type="ECO:0000256" key="3">
    <source>
        <dbReference type="ARBA" id="ARBA00022722"/>
    </source>
</evidence>
<dbReference type="SUPFAM" id="SSF54211">
    <property type="entry name" value="Ribosomal protein S5 domain 2-like"/>
    <property type="match status" value="1"/>
</dbReference>
<comment type="caution">
    <text evidence="9">The sequence shown here is derived from an EMBL/GenBank/DDBJ whole genome shotgun (WGS) entry which is preliminary data.</text>
</comment>
<dbReference type="OrthoDB" id="9810867at2"/>
<organism evidence="9 10">
    <name type="scientific">Pararhodobacter oceanensis</name>
    <dbReference type="NCBI Taxonomy" id="2172121"/>
    <lineage>
        <taxon>Bacteria</taxon>
        <taxon>Pseudomonadati</taxon>
        <taxon>Pseudomonadota</taxon>
        <taxon>Alphaproteobacteria</taxon>
        <taxon>Rhodobacterales</taxon>
        <taxon>Paracoccaceae</taxon>
        <taxon>Pararhodobacter</taxon>
    </lineage>
</organism>
<comment type="similarity">
    <text evidence="7">Belongs to the RnpA family.</text>
</comment>
<dbReference type="InterPro" id="IPR020539">
    <property type="entry name" value="RNase_P_CS"/>
</dbReference>
<dbReference type="RefSeq" id="WP_116557379.1">
    <property type="nucleotide sequence ID" value="NZ_QDKM01000002.1"/>
</dbReference>
<evidence type="ECO:0000313" key="9">
    <source>
        <dbReference type="EMBL" id="PVH29495.1"/>
    </source>
</evidence>
<dbReference type="InterPro" id="IPR020568">
    <property type="entry name" value="Ribosomal_Su5_D2-typ_SF"/>
</dbReference>
<dbReference type="PANTHER" id="PTHR33992:SF1">
    <property type="entry name" value="RIBONUCLEASE P PROTEIN COMPONENT"/>
    <property type="match status" value="1"/>
</dbReference>
<accession>A0A2T8HVQ7</accession>
<dbReference type="GO" id="GO:0004526">
    <property type="term" value="F:ribonuclease P activity"/>
    <property type="evidence" value="ECO:0007669"/>
    <property type="project" value="UniProtKB-UniRule"/>
</dbReference>
<sequence>MTPPDHARTSNDAGTQADPAASSCLQVLQKRSDFLAAAKARRAPVAGFLLQARQRSEAEPAKGVRVGFTCSKKLGNAVTRNRAKRRLRALAREALLPHALDGWDYVLVGKPRATVTREYSDLLADMAQAIAKIHKPR</sequence>
<evidence type="ECO:0000256" key="6">
    <source>
        <dbReference type="ARBA" id="ARBA00022884"/>
    </source>
</evidence>
<evidence type="ECO:0000256" key="2">
    <source>
        <dbReference type="ARBA" id="ARBA00022694"/>
    </source>
</evidence>